<dbReference type="GO" id="GO:0005634">
    <property type="term" value="C:nucleus"/>
    <property type="evidence" value="ECO:0007669"/>
    <property type="project" value="UniProtKB-SubCell"/>
</dbReference>
<evidence type="ECO:0000313" key="13">
    <source>
        <dbReference type="EMBL" id="CAL1130472.1"/>
    </source>
</evidence>
<accession>A0A9P1BPM5</accession>
<name>A0A9P1BPM5_9DINO</name>
<feature type="domain" description="Post-SET" evidence="10">
    <location>
        <begin position="241"/>
        <end position="257"/>
    </location>
</feature>
<keyword evidence="5" id="KW-0808">Transferase</keyword>
<dbReference type="GO" id="GO:0032259">
    <property type="term" value="P:methylation"/>
    <property type="evidence" value="ECO:0007669"/>
    <property type="project" value="UniProtKB-KW"/>
</dbReference>
<feature type="region of interest" description="Disordered" evidence="8">
    <location>
        <begin position="34"/>
        <end position="55"/>
    </location>
</feature>
<organism evidence="12">
    <name type="scientific">Cladocopium goreaui</name>
    <dbReference type="NCBI Taxonomy" id="2562237"/>
    <lineage>
        <taxon>Eukaryota</taxon>
        <taxon>Sar</taxon>
        <taxon>Alveolata</taxon>
        <taxon>Dinophyceae</taxon>
        <taxon>Suessiales</taxon>
        <taxon>Symbiodiniaceae</taxon>
        <taxon>Cladocopium</taxon>
    </lineage>
</organism>
<keyword evidence="3" id="KW-0158">Chromosome</keyword>
<evidence type="ECO:0000313" key="15">
    <source>
        <dbReference type="Proteomes" id="UP001152797"/>
    </source>
</evidence>
<feature type="domain" description="AWS" evidence="11">
    <location>
        <begin position="72"/>
        <end position="116"/>
    </location>
</feature>
<dbReference type="InterPro" id="IPR003616">
    <property type="entry name" value="Post-SET_dom"/>
</dbReference>
<gene>
    <name evidence="12" type="ORF">C1SCF055_LOCUS5268</name>
</gene>
<comment type="caution">
    <text evidence="12">The sequence shown here is derived from an EMBL/GenBank/DDBJ whole genome shotgun (WGS) entry which is preliminary data.</text>
</comment>
<dbReference type="InterPro" id="IPR001214">
    <property type="entry name" value="SET_dom"/>
</dbReference>
<dbReference type="PROSITE" id="PS50280">
    <property type="entry name" value="SET"/>
    <property type="match status" value="1"/>
</dbReference>
<dbReference type="EMBL" id="CAMXCT020000320">
    <property type="protein sequence ID" value="CAL1130472.1"/>
    <property type="molecule type" value="Genomic_DNA"/>
</dbReference>
<dbReference type="Pfam" id="PF00856">
    <property type="entry name" value="SET"/>
    <property type="match status" value="1"/>
</dbReference>
<evidence type="ECO:0000256" key="3">
    <source>
        <dbReference type="ARBA" id="ARBA00022454"/>
    </source>
</evidence>
<dbReference type="EMBL" id="CAMXCT030000320">
    <property type="protein sequence ID" value="CAL4764409.1"/>
    <property type="molecule type" value="Genomic_DNA"/>
</dbReference>
<dbReference type="InterPro" id="IPR050777">
    <property type="entry name" value="SET2_Histone-Lys_MeTrsfase"/>
</dbReference>
<feature type="compositionally biased region" description="Polar residues" evidence="8">
    <location>
        <begin position="45"/>
        <end position="55"/>
    </location>
</feature>
<evidence type="ECO:0000256" key="6">
    <source>
        <dbReference type="ARBA" id="ARBA00022691"/>
    </source>
</evidence>
<comment type="subcellular location">
    <subcellularLocation>
        <location evidence="2">Chromosome</location>
    </subcellularLocation>
    <subcellularLocation>
        <location evidence="1">Nucleus</location>
    </subcellularLocation>
</comment>
<evidence type="ECO:0000259" key="10">
    <source>
        <dbReference type="PROSITE" id="PS50868"/>
    </source>
</evidence>
<dbReference type="Proteomes" id="UP001152797">
    <property type="component" value="Unassembled WGS sequence"/>
</dbReference>
<evidence type="ECO:0000256" key="4">
    <source>
        <dbReference type="ARBA" id="ARBA00022603"/>
    </source>
</evidence>
<dbReference type="PROSITE" id="PS50868">
    <property type="entry name" value="POST_SET"/>
    <property type="match status" value="1"/>
</dbReference>
<keyword evidence="4" id="KW-0489">Methyltransferase</keyword>
<keyword evidence="15" id="KW-1185">Reference proteome</keyword>
<feature type="compositionally biased region" description="Basic residues" evidence="8">
    <location>
        <begin position="278"/>
        <end position="289"/>
    </location>
</feature>
<dbReference type="InterPro" id="IPR006560">
    <property type="entry name" value="AWS_dom"/>
</dbReference>
<keyword evidence="7" id="KW-0539">Nucleus</keyword>
<keyword evidence="6" id="KW-0949">S-adenosyl-L-methionine</keyword>
<evidence type="ECO:0000259" key="9">
    <source>
        <dbReference type="PROSITE" id="PS50280"/>
    </source>
</evidence>
<dbReference type="GO" id="GO:0005694">
    <property type="term" value="C:chromosome"/>
    <property type="evidence" value="ECO:0007669"/>
    <property type="project" value="UniProtKB-SubCell"/>
</dbReference>
<reference evidence="12" key="1">
    <citation type="submission" date="2022-10" db="EMBL/GenBank/DDBJ databases">
        <authorList>
            <person name="Chen Y."/>
            <person name="Dougan E. K."/>
            <person name="Chan C."/>
            <person name="Rhodes N."/>
            <person name="Thang M."/>
        </authorList>
    </citation>
    <scope>NUCLEOTIDE SEQUENCE</scope>
</reference>
<dbReference type="PROSITE" id="PS51215">
    <property type="entry name" value="AWS"/>
    <property type="match status" value="1"/>
</dbReference>
<proteinExistence type="predicted"/>
<dbReference type="Gene3D" id="2.170.270.10">
    <property type="entry name" value="SET domain"/>
    <property type="match status" value="1"/>
</dbReference>
<evidence type="ECO:0000256" key="8">
    <source>
        <dbReference type="SAM" id="MobiDB-lite"/>
    </source>
</evidence>
<feature type="compositionally biased region" description="Low complexity" evidence="8">
    <location>
        <begin position="34"/>
        <end position="44"/>
    </location>
</feature>
<dbReference type="GO" id="GO:0042054">
    <property type="term" value="F:histone methyltransferase activity"/>
    <property type="evidence" value="ECO:0007669"/>
    <property type="project" value="InterPro"/>
</dbReference>
<evidence type="ECO:0000256" key="2">
    <source>
        <dbReference type="ARBA" id="ARBA00004286"/>
    </source>
</evidence>
<dbReference type="InterPro" id="IPR046341">
    <property type="entry name" value="SET_dom_sf"/>
</dbReference>
<feature type="domain" description="SET" evidence="9">
    <location>
        <begin position="122"/>
        <end position="229"/>
    </location>
</feature>
<dbReference type="SUPFAM" id="SSF82199">
    <property type="entry name" value="SET domain"/>
    <property type="match status" value="1"/>
</dbReference>
<reference evidence="13" key="2">
    <citation type="submission" date="2024-04" db="EMBL/GenBank/DDBJ databases">
        <authorList>
            <person name="Chen Y."/>
            <person name="Shah S."/>
            <person name="Dougan E. K."/>
            <person name="Thang M."/>
            <person name="Chan C."/>
        </authorList>
    </citation>
    <scope>NUCLEOTIDE SEQUENCE [LARGE SCALE GENOMIC DNA]</scope>
</reference>
<dbReference type="PANTHER" id="PTHR22884">
    <property type="entry name" value="SET DOMAIN PROTEINS"/>
    <property type="match status" value="1"/>
</dbReference>
<evidence type="ECO:0000256" key="1">
    <source>
        <dbReference type="ARBA" id="ARBA00004123"/>
    </source>
</evidence>
<feature type="region of interest" description="Disordered" evidence="8">
    <location>
        <begin position="258"/>
        <end position="333"/>
    </location>
</feature>
<dbReference type="EMBL" id="CAMXCT010000320">
    <property type="protein sequence ID" value="CAI3977097.1"/>
    <property type="molecule type" value="Genomic_DNA"/>
</dbReference>
<dbReference type="SMART" id="SM00317">
    <property type="entry name" value="SET"/>
    <property type="match status" value="1"/>
</dbReference>
<evidence type="ECO:0000313" key="14">
    <source>
        <dbReference type="EMBL" id="CAL4764409.1"/>
    </source>
</evidence>
<evidence type="ECO:0000313" key="12">
    <source>
        <dbReference type="EMBL" id="CAI3977097.1"/>
    </source>
</evidence>
<dbReference type="OrthoDB" id="308383at2759"/>
<evidence type="ECO:0000256" key="5">
    <source>
        <dbReference type="ARBA" id="ARBA00022679"/>
    </source>
</evidence>
<sequence>MHPLSGLPLGLACRPFGHPVSKAERGCKRSSQHVSSAESVSEASGQANSTPSYQRLWSNRGRHRLPIAPESRGLGRCSCTESCDSGSCLNALMLMECGPSNCGFPNCGNRPFADSEASRLDDLTEVFWTGQRKGFGLRAATGLRKNQLVAEYLGEIVSQSSIHNWRYIMSLPQGFAIDASVAGGPARFINHSCEPNCNAQRWLVEGRWHVGIFASRDILPREELTFSYSNGRGSRGSGFGSSDPCHCGAHRCSGRIAEPPKKYGRAKKMKAVKDKSKKDKKVSVFRRPKSGGFRASKSSNNSGRFQKADPASENLKNPPDQSPSSIIVEADLPSADRTGVVEVEDDLIELSDDHDLHHDALDEEETLQDLLAAKAESHSEPKQVKMGSQVTAGMLKATWQCFPKDHEENEEITADTAVSLGLYLPSALHRAREFLCKR</sequence>
<evidence type="ECO:0000256" key="7">
    <source>
        <dbReference type="ARBA" id="ARBA00023242"/>
    </source>
</evidence>
<dbReference type="AlphaFoldDB" id="A0A9P1BPM5"/>
<protein>
    <submittedName>
        <fullName evidence="14">Histone-lysine N-methyltransferase, H3 lysine-36 and H4 lysine-20 specific</fullName>
    </submittedName>
</protein>
<evidence type="ECO:0000259" key="11">
    <source>
        <dbReference type="PROSITE" id="PS51215"/>
    </source>
</evidence>